<dbReference type="AlphaFoldDB" id="A0A6I9WG40"/>
<evidence type="ECO:0000313" key="12">
    <source>
        <dbReference type="Proteomes" id="UP000504615"/>
    </source>
</evidence>
<evidence type="ECO:0000259" key="11">
    <source>
        <dbReference type="PROSITE" id="PS50240"/>
    </source>
</evidence>
<keyword evidence="6" id="KW-1015">Disulfide bond</keyword>
<dbReference type="Gene3D" id="2.40.10.10">
    <property type="entry name" value="Trypsin-like serine proteases"/>
    <property type="match status" value="1"/>
</dbReference>
<keyword evidence="9" id="KW-0812">Transmembrane</keyword>
<evidence type="ECO:0000256" key="1">
    <source>
        <dbReference type="ARBA" id="ARBA00004239"/>
    </source>
</evidence>
<dbReference type="RefSeq" id="XP_011638203.1">
    <property type="nucleotide sequence ID" value="XM_011639901.2"/>
</dbReference>
<evidence type="ECO:0000256" key="3">
    <source>
        <dbReference type="ARBA" id="ARBA00022670"/>
    </source>
</evidence>
<dbReference type="InterPro" id="IPR033116">
    <property type="entry name" value="TRYPSIN_SER"/>
</dbReference>
<dbReference type="PROSITE" id="PS50240">
    <property type="entry name" value="TRYPSIN_DOM"/>
    <property type="match status" value="1"/>
</dbReference>
<reference evidence="13" key="1">
    <citation type="submission" date="2025-08" db="UniProtKB">
        <authorList>
            <consortium name="RefSeq"/>
        </authorList>
    </citation>
    <scope>IDENTIFICATION</scope>
</reference>
<dbReference type="OrthoDB" id="10059102at2759"/>
<dbReference type="PANTHER" id="PTHR24252">
    <property type="entry name" value="ACROSIN-RELATED"/>
    <property type="match status" value="1"/>
</dbReference>
<keyword evidence="2" id="KW-0964">Secreted</keyword>
<dbReference type="GO" id="GO:0016485">
    <property type="term" value="P:protein processing"/>
    <property type="evidence" value="ECO:0007669"/>
    <property type="project" value="UniProtKB-ARBA"/>
</dbReference>
<dbReference type="PRINTS" id="PR00722">
    <property type="entry name" value="CHYMOTRYPSIN"/>
</dbReference>
<keyword evidence="4 8" id="KW-0378">Hydrolase</keyword>
<evidence type="ECO:0000256" key="10">
    <source>
        <dbReference type="SAM" id="SignalP"/>
    </source>
</evidence>
<dbReference type="FunFam" id="2.40.10.10:FF:000047">
    <property type="entry name" value="Trypsin eta"/>
    <property type="match status" value="1"/>
</dbReference>
<dbReference type="Proteomes" id="UP000504615">
    <property type="component" value="Unplaced"/>
</dbReference>
<dbReference type="GeneID" id="105427909"/>
<dbReference type="KEGG" id="pbar:105427909"/>
<keyword evidence="5 8" id="KW-0720">Serine protease</keyword>
<feature type="signal peptide" evidence="10">
    <location>
        <begin position="1"/>
        <end position="19"/>
    </location>
</feature>
<evidence type="ECO:0000256" key="5">
    <source>
        <dbReference type="ARBA" id="ARBA00022825"/>
    </source>
</evidence>
<feature type="domain" description="Peptidase S1" evidence="11">
    <location>
        <begin position="41"/>
        <end position="274"/>
    </location>
</feature>
<evidence type="ECO:0000256" key="6">
    <source>
        <dbReference type="ARBA" id="ARBA00023157"/>
    </source>
</evidence>
<dbReference type="PANTHER" id="PTHR24252:SF7">
    <property type="entry name" value="HYALIN"/>
    <property type="match status" value="1"/>
</dbReference>
<keyword evidence="9" id="KW-1133">Transmembrane helix</keyword>
<dbReference type="GO" id="GO:0005576">
    <property type="term" value="C:extracellular region"/>
    <property type="evidence" value="ECO:0007669"/>
    <property type="project" value="UniProtKB-SubCell"/>
</dbReference>
<keyword evidence="9" id="KW-0472">Membrane</keyword>
<dbReference type="Pfam" id="PF00089">
    <property type="entry name" value="Trypsin"/>
    <property type="match status" value="1"/>
</dbReference>
<organism evidence="12 13">
    <name type="scientific">Pogonomyrmex barbatus</name>
    <name type="common">red harvester ant</name>
    <dbReference type="NCBI Taxonomy" id="144034"/>
    <lineage>
        <taxon>Eukaryota</taxon>
        <taxon>Metazoa</taxon>
        <taxon>Ecdysozoa</taxon>
        <taxon>Arthropoda</taxon>
        <taxon>Hexapoda</taxon>
        <taxon>Insecta</taxon>
        <taxon>Pterygota</taxon>
        <taxon>Neoptera</taxon>
        <taxon>Endopterygota</taxon>
        <taxon>Hymenoptera</taxon>
        <taxon>Apocrita</taxon>
        <taxon>Aculeata</taxon>
        <taxon>Formicoidea</taxon>
        <taxon>Formicidae</taxon>
        <taxon>Myrmicinae</taxon>
        <taxon>Pogonomyrmex</taxon>
    </lineage>
</organism>
<evidence type="ECO:0000256" key="7">
    <source>
        <dbReference type="ARBA" id="ARBA00044036"/>
    </source>
</evidence>
<dbReference type="InterPro" id="IPR001254">
    <property type="entry name" value="Trypsin_dom"/>
</dbReference>
<protein>
    <recommendedName>
        <fullName evidence="7">chymotrypsin</fullName>
        <ecNumber evidence="7">3.4.21.1</ecNumber>
    </recommendedName>
</protein>
<dbReference type="InterPro" id="IPR001314">
    <property type="entry name" value="Peptidase_S1A"/>
</dbReference>
<dbReference type="CDD" id="cd00190">
    <property type="entry name" value="Tryp_SPc"/>
    <property type="match status" value="1"/>
</dbReference>
<accession>A0A6I9WG40</accession>
<feature type="chain" id="PRO_5026692945" description="chymotrypsin" evidence="10">
    <location>
        <begin position="20"/>
        <end position="316"/>
    </location>
</feature>
<dbReference type="SMART" id="SM00020">
    <property type="entry name" value="Tryp_SPc"/>
    <property type="match status" value="1"/>
</dbReference>
<evidence type="ECO:0000256" key="4">
    <source>
        <dbReference type="ARBA" id="ARBA00022801"/>
    </source>
</evidence>
<dbReference type="InterPro" id="IPR018114">
    <property type="entry name" value="TRYPSIN_HIS"/>
</dbReference>
<dbReference type="PROSITE" id="PS00134">
    <property type="entry name" value="TRYPSIN_HIS"/>
    <property type="match status" value="1"/>
</dbReference>
<gene>
    <name evidence="13" type="primary">LOC105427909</name>
</gene>
<proteinExistence type="predicted"/>
<dbReference type="PROSITE" id="PS00135">
    <property type="entry name" value="TRYPSIN_SER"/>
    <property type="match status" value="1"/>
</dbReference>
<evidence type="ECO:0000256" key="8">
    <source>
        <dbReference type="RuleBase" id="RU363034"/>
    </source>
</evidence>
<evidence type="ECO:0000256" key="9">
    <source>
        <dbReference type="SAM" id="Phobius"/>
    </source>
</evidence>
<name>A0A6I9WG40_9HYME</name>
<dbReference type="GO" id="GO:0004252">
    <property type="term" value="F:serine-type endopeptidase activity"/>
    <property type="evidence" value="ECO:0007669"/>
    <property type="project" value="UniProtKB-EC"/>
</dbReference>
<keyword evidence="12" id="KW-1185">Reference proteome</keyword>
<feature type="transmembrane region" description="Helical" evidence="9">
    <location>
        <begin position="296"/>
        <end position="313"/>
    </location>
</feature>
<keyword evidence="10" id="KW-0732">Signal</keyword>
<dbReference type="InterPro" id="IPR009003">
    <property type="entry name" value="Peptidase_S1_PA"/>
</dbReference>
<sequence length="316" mass="34663">MRATSLLLMLLVIPYFAYGSPSNIFVTYGVEPSTFGLTGRIVNGTKAALGQFPHQVSLMRSWTKRHFCGGSVISSTLVLTAGHCMFLSRSIIEPWTILVVGGIVHLFDERSSRQERGVEKIRLHPNFDLDNLYNDIAVLKLSVPFNFIPELQSVPLPLDAPVPHTICQVSGWGYPSSDFPIISTDLMFVDLPVRTVDECRELLINVTDLPAGMFCAGYIEGGRDACQGDSGGPMVCNGILTGIVSGGEGCALPRLPGVYADVFYYLNWILNDADVIVVIHRNNSINNTRPNYSTSNMPMVMLVIISSLFCAVIDHF</sequence>
<evidence type="ECO:0000256" key="2">
    <source>
        <dbReference type="ARBA" id="ARBA00022525"/>
    </source>
</evidence>
<keyword evidence="3 8" id="KW-0645">Protease</keyword>
<dbReference type="EC" id="3.4.21.1" evidence="7"/>
<dbReference type="InterPro" id="IPR043504">
    <property type="entry name" value="Peptidase_S1_PA_chymotrypsin"/>
</dbReference>
<dbReference type="SUPFAM" id="SSF50494">
    <property type="entry name" value="Trypsin-like serine proteases"/>
    <property type="match status" value="1"/>
</dbReference>
<comment type="subcellular location">
    <subcellularLocation>
        <location evidence="1">Secreted</location>
        <location evidence="1">Extracellular space</location>
    </subcellularLocation>
</comment>
<evidence type="ECO:0000313" key="13">
    <source>
        <dbReference type="RefSeq" id="XP_011638203.1"/>
    </source>
</evidence>